<comment type="caution">
    <text evidence="1">The sequence shown here is derived from an EMBL/GenBank/DDBJ whole genome shotgun (WGS) entry which is preliminary data.</text>
</comment>
<evidence type="ECO:0000313" key="1">
    <source>
        <dbReference type="EMBL" id="KAK9278257.1"/>
    </source>
</evidence>
<organism evidence="1 2">
    <name type="scientific">Liquidambar formosana</name>
    <name type="common">Formosan gum</name>
    <dbReference type="NCBI Taxonomy" id="63359"/>
    <lineage>
        <taxon>Eukaryota</taxon>
        <taxon>Viridiplantae</taxon>
        <taxon>Streptophyta</taxon>
        <taxon>Embryophyta</taxon>
        <taxon>Tracheophyta</taxon>
        <taxon>Spermatophyta</taxon>
        <taxon>Magnoliopsida</taxon>
        <taxon>eudicotyledons</taxon>
        <taxon>Gunneridae</taxon>
        <taxon>Pentapetalae</taxon>
        <taxon>Saxifragales</taxon>
        <taxon>Altingiaceae</taxon>
        <taxon>Liquidambar</taxon>
    </lineage>
</organism>
<evidence type="ECO:0000313" key="2">
    <source>
        <dbReference type="Proteomes" id="UP001415857"/>
    </source>
</evidence>
<keyword evidence="2" id="KW-1185">Reference proteome</keyword>
<protein>
    <submittedName>
        <fullName evidence="1">Uncharacterized protein</fullName>
    </submittedName>
</protein>
<proteinExistence type="predicted"/>
<dbReference type="AlphaFoldDB" id="A0AAP0WST3"/>
<gene>
    <name evidence="1" type="ORF">L1049_027821</name>
</gene>
<name>A0AAP0WST3_LIQFO</name>
<reference evidence="1 2" key="1">
    <citation type="journal article" date="2024" name="Plant J.">
        <title>Genome sequences and population genomics reveal climatic adaptation and genomic divergence between two closely related sweetgum species.</title>
        <authorList>
            <person name="Xu W.Q."/>
            <person name="Ren C.Q."/>
            <person name="Zhang X.Y."/>
            <person name="Comes H.P."/>
            <person name="Liu X.H."/>
            <person name="Li Y.G."/>
            <person name="Kettle C.J."/>
            <person name="Jalonen R."/>
            <person name="Gaisberger H."/>
            <person name="Ma Y.Z."/>
            <person name="Qiu Y.X."/>
        </authorList>
    </citation>
    <scope>NUCLEOTIDE SEQUENCE [LARGE SCALE GENOMIC DNA]</scope>
    <source>
        <strain evidence="1">Hangzhou</strain>
    </source>
</reference>
<dbReference type="EMBL" id="JBBPBK010000009">
    <property type="protein sequence ID" value="KAK9278257.1"/>
    <property type="molecule type" value="Genomic_DNA"/>
</dbReference>
<dbReference type="Proteomes" id="UP001415857">
    <property type="component" value="Unassembled WGS sequence"/>
</dbReference>
<sequence length="84" mass="9926">MGPVYLPGAFGGSVRGWKRELLSKEWFDIPHEGAWERVLENFNSCWRDWKDYLKLTWYDSETPMEDNLVVPPDEGLIDDQWVHA</sequence>
<accession>A0AAP0WST3</accession>